<dbReference type="InterPro" id="IPR004360">
    <property type="entry name" value="Glyas_Fos-R_dOase_dom"/>
</dbReference>
<keyword evidence="3" id="KW-1185">Reference proteome</keyword>
<name>A0A9J7BGM8_9BACT</name>
<reference evidence="2" key="1">
    <citation type="submission" date="2021-04" db="EMBL/GenBank/DDBJ databases">
        <title>Phylogenetic analysis of Acidobacteriaceae.</title>
        <authorList>
            <person name="Qiu L."/>
            <person name="Zhang Q."/>
        </authorList>
    </citation>
    <scope>NUCLEOTIDE SEQUENCE</scope>
    <source>
        <strain evidence="2">DSM 25168</strain>
    </source>
</reference>
<evidence type="ECO:0000313" key="2">
    <source>
        <dbReference type="EMBL" id="UWZ82132.1"/>
    </source>
</evidence>
<dbReference type="PANTHER" id="PTHR34109">
    <property type="entry name" value="BNAUNNG04460D PROTEIN-RELATED"/>
    <property type="match status" value="1"/>
</dbReference>
<dbReference type="Proteomes" id="UP001059380">
    <property type="component" value="Chromosome"/>
</dbReference>
<feature type="domain" description="VOC" evidence="1">
    <location>
        <begin position="8"/>
        <end position="128"/>
    </location>
</feature>
<feature type="domain" description="VOC" evidence="1">
    <location>
        <begin position="147"/>
        <end position="271"/>
    </location>
</feature>
<dbReference type="RefSeq" id="WP_260791240.1">
    <property type="nucleotide sequence ID" value="NZ_CP093313.1"/>
</dbReference>
<dbReference type="KEGG" id="orp:MOP44_16300"/>
<dbReference type="InterPro" id="IPR037523">
    <property type="entry name" value="VOC_core"/>
</dbReference>
<proteinExistence type="predicted"/>
<organism evidence="2 3">
    <name type="scientific">Occallatibacter riparius</name>
    <dbReference type="NCBI Taxonomy" id="1002689"/>
    <lineage>
        <taxon>Bacteria</taxon>
        <taxon>Pseudomonadati</taxon>
        <taxon>Acidobacteriota</taxon>
        <taxon>Terriglobia</taxon>
        <taxon>Terriglobales</taxon>
        <taxon>Acidobacteriaceae</taxon>
        <taxon>Occallatibacter</taxon>
    </lineage>
</organism>
<dbReference type="Gene3D" id="3.30.720.110">
    <property type="match status" value="1"/>
</dbReference>
<accession>A0A9J7BGM8</accession>
<dbReference type="Gene3D" id="3.10.180.10">
    <property type="entry name" value="2,3-Dihydroxybiphenyl 1,2-Dioxygenase, domain 1"/>
    <property type="match status" value="1"/>
</dbReference>
<protein>
    <submittedName>
        <fullName evidence="2">VOC family protein</fullName>
    </submittedName>
</protein>
<dbReference type="SUPFAM" id="SSF54593">
    <property type="entry name" value="Glyoxalase/Bleomycin resistance protein/Dihydroxybiphenyl dioxygenase"/>
    <property type="match status" value="2"/>
</dbReference>
<dbReference type="InterPro" id="IPR029068">
    <property type="entry name" value="Glyas_Bleomycin-R_OHBP_Dase"/>
</dbReference>
<dbReference type="Pfam" id="PF00903">
    <property type="entry name" value="Glyoxalase"/>
    <property type="match status" value="2"/>
</dbReference>
<dbReference type="Gene3D" id="3.30.720.120">
    <property type="match status" value="1"/>
</dbReference>
<gene>
    <name evidence="2" type="ORF">MOP44_16300</name>
</gene>
<sequence length="272" mass="29984">MNFNRSVPTDTVLPHVAYHDVEEALAWLSRAFGFVEHYRYGDPVSGAQVRAGNAFLMVKRAGLETSLPDQLGYGTQSLTIFIDDVEAHCERARTAGARILEEPHETVYGEFQYAARDLAGHHWLFSRHAHDLYPAQWGADVANPVTAPAHVAPMLSVRRGKAAVEFYMDAFGAQVLFQIEAPDGAVVAELGVGQSRFWVADESPEHKNFSPETLGGGTVRMVLTVHDPDSAFQRAIDTGAAVVHPVTDQDYGWRVGRLVDPFGHHWEIGKPL</sequence>
<evidence type="ECO:0000259" key="1">
    <source>
        <dbReference type="PROSITE" id="PS51819"/>
    </source>
</evidence>
<dbReference type="AlphaFoldDB" id="A0A9J7BGM8"/>
<evidence type="ECO:0000313" key="3">
    <source>
        <dbReference type="Proteomes" id="UP001059380"/>
    </source>
</evidence>
<dbReference type="PANTHER" id="PTHR34109:SF1">
    <property type="entry name" value="VOC DOMAIN-CONTAINING PROTEIN"/>
    <property type="match status" value="1"/>
</dbReference>
<dbReference type="CDD" id="cd07246">
    <property type="entry name" value="VOC_like"/>
    <property type="match status" value="1"/>
</dbReference>
<dbReference type="PROSITE" id="PS51819">
    <property type="entry name" value="VOC"/>
    <property type="match status" value="2"/>
</dbReference>
<dbReference type="EMBL" id="CP093313">
    <property type="protein sequence ID" value="UWZ82132.1"/>
    <property type="molecule type" value="Genomic_DNA"/>
</dbReference>